<evidence type="ECO:0000313" key="4">
    <source>
        <dbReference type="Proteomes" id="UP001364211"/>
    </source>
</evidence>
<evidence type="ECO:0000259" key="2">
    <source>
        <dbReference type="PROSITE" id="PS51903"/>
    </source>
</evidence>
<dbReference type="RefSeq" id="WP_340288302.1">
    <property type="nucleotide sequence ID" value="NZ_JBBJUP010000006.1"/>
</dbReference>
<dbReference type="SUPFAM" id="SSF81923">
    <property type="entry name" value="Double Clp-N motif"/>
    <property type="match status" value="2"/>
</dbReference>
<dbReference type="GO" id="GO:0008233">
    <property type="term" value="F:peptidase activity"/>
    <property type="evidence" value="ECO:0007669"/>
    <property type="project" value="UniProtKB-KW"/>
</dbReference>
<dbReference type="Gene3D" id="1.10.1780.10">
    <property type="entry name" value="Clp, N-terminal domain"/>
    <property type="match status" value="2"/>
</dbReference>
<dbReference type="PROSITE" id="PS51903">
    <property type="entry name" value="CLP_R"/>
    <property type="match status" value="1"/>
</dbReference>
<comment type="caution">
    <text evidence="3">The sequence shown here is derived from an EMBL/GenBank/DDBJ whole genome shotgun (WGS) entry which is preliminary data.</text>
</comment>
<reference evidence="3 4" key="1">
    <citation type="submission" date="2024-03" db="EMBL/GenBank/DDBJ databases">
        <title>Draft genome sequence of Pseudonocardia sp. DW16-2.</title>
        <authorList>
            <person name="Duangmal K."/>
        </authorList>
    </citation>
    <scope>NUCLEOTIDE SEQUENCE [LARGE SCALE GENOMIC DNA]</scope>
    <source>
        <strain evidence="3 4">DW16-2</strain>
    </source>
</reference>
<gene>
    <name evidence="3" type="ORF">WJX68_09620</name>
</gene>
<keyword evidence="3" id="KW-0378">Hydrolase</keyword>
<accession>A0ABU8T5G4</accession>
<keyword evidence="4" id="KW-1185">Reference proteome</keyword>
<dbReference type="InterPro" id="IPR036628">
    <property type="entry name" value="Clp_N_dom_sf"/>
</dbReference>
<dbReference type="InterPro" id="IPR004176">
    <property type="entry name" value="Clp_R_N"/>
</dbReference>
<keyword evidence="1" id="KW-0677">Repeat</keyword>
<dbReference type="Proteomes" id="UP001364211">
    <property type="component" value="Unassembled WGS sequence"/>
</dbReference>
<proteinExistence type="predicted"/>
<protein>
    <submittedName>
        <fullName evidence="3">Clp protease N-terminal domain-containing protein</fullName>
    </submittedName>
</protein>
<dbReference type="EMBL" id="JBBJUP010000006">
    <property type="protein sequence ID" value="MEJ8279187.1"/>
    <property type="molecule type" value="Genomic_DNA"/>
</dbReference>
<dbReference type="GO" id="GO:0006508">
    <property type="term" value="P:proteolysis"/>
    <property type="evidence" value="ECO:0007669"/>
    <property type="project" value="UniProtKB-KW"/>
</dbReference>
<keyword evidence="3" id="KW-0645">Protease</keyword>
<feature type="domain" description="Clp R" evidence="2">
    <location>
        <begin position="2"/>
        <end position="178"/>
    </location>
</feature>
<evidence type="ECO:0000313" key="3">
    <source>
        <dbReference type="EMBL" id="MEJ8279187.1"/>
    </source>
</evidence>
<sequence length="181" mass="19815">MFERFTDEARRVVVLAQEIARIRRAPRIGPEHLLLGLLRCPGTPGEELLAAAGVDTRAAERALDRTAGPAGPDADALATLGIDLDAVRRAAERSFGAGAFDRASRGRWRSGHLRFDRAAKTVLELALREAVRRGDRFIGTEHVLLGLVRPDTAASRVLDEAGMTLYRTRRALDELRGRRAG</sequence>
<evidence type="ECO:0000256" key="1">
    <source>
        <dbReference type="PROSITE-ProRule" id="PRU01251"/>
    </source>
</evidence>
<dbReference type="Pfam" id="PF02861">
    <property type="entry name" value="Clp_N"/>
    <property type="match status" value="2"/>
</dbReference>
<name>A0ABU8T5G4_9PSEU</name>
<organism evidence="3 4">
    <name type="scientific">Pseudonocardia spirodelae</name>
    <dbReference type="NCBI Taxonomy" id="3133431"/>
    <lineage>
        <taxon>Bacteria</taxon>
        <taxon>Bacillati</taxon>
        <taxon>Actinomycetota</taxon>
        <taxon>Actinomycetes</taxon>
        <taxon>Pseudonocardiales</taxon>
        <taxon>Pseudonocardiaceae</taxon>
        <taxon>Pseudonocardia</taxon>
    </lineage>
</organism>